<feature type="region of interest" description="Disordered" evidence="1">
    <location>
        <begin position="285"/>
        <end position="313"/>
    </location>
</feature>
<evidence type="ECO:0000256" key="1">
    <source>
        <dbReference type="SAM" id="MobiDB-lite"/>
    </source>
</evidence>
<feature type="compositionally biased region" description="Basic and acidic residues" evidence="1">
    <location>
        <begin position="385"/>
        <end position="408"/>
    </location>
</feature>
<dbReference type="AlphaFoldDB" id="A0A6N4UYN8"/>
<name>A0A6N4UYN8_9MYCO</name>
<dbReference type="EMBL" id="AP022565">
    <property type="protein sequence ID" value="BBX29508.1"/>
    <property type="molecule type" value="Genomic_DNA"/>
</dbReference>
<proteinExistence type="predicted"/>
<dbReference type="Proteomes" id="UP000466906">
    <property type="component" value="Chromosome"/>
</dbReference>
<accession>A0A6N4UYN8</accession>
<dbReference type="KEGG" id="malv:MALV_46330"/>
<sequence>MAVRPLVTTGVALLSAGAIVAGTPALFVPRDEITVASSAAEAPAHRTLTAEQINLVALSLEGVLEAFNGGYGGHYYQGTVSLPTAGYVLNGNQLEDPKDDTPESTPLYGPDGKRLYLDTEGKTPATVGDMGDNVQFYNASGNKVNENYWDPGNCSASGAMCHDGFTGLAYYLSDNILPLDIVDNIFFEAGFSDGFAYLGSVIGTSIVDAFDPTQRLQLSKRVDEFFAGGAAYLAYSIINDNLPDDAVGEWAKGLNGTFYVDGILGVVDYMVETVKMLIAPDPEEANSTNLLSTHEETEAESESTSGVSSTSLPNVSKLLSLPTNVESPFKKLVEKLEAPADSKLVTTLDLKTDETKVDAIKVDETADDSAEAVVPIAEVAEAETPEVKAPKRPELKLPEIKLPQREIESVDADTNEAAASTESGTETKSRTETKAGTGTSLVRDSLVAKPEPKTTERKKSAGEKFVEKATKNLEKAFKPKTKAGADEKAKAKADSDSGDKDKNDK</sequence>
<feature type="compositionally biased region" description="Basic and acidic residues" evidence="1">
    <location>
        <begin position="450"/>
        <end position="505"/>
    </location>
</feature>
<feature type="region of interest" description="Disordered" evidence="1">
    <location>
        <begin position="91"/>
        <end position="110"/>
    </location>
</feature>
<feature type="region of interest" description="Disordered" evidence="1">
    <location>
        <begin position="383"/>
        <end position="505"/>
    </location>
</feature>
<protein>
    <submittedName>
        <fullName evidence="2">Uncharacterized protein</fullName>
    </submittedName>
</protein>
<feature type="compositionally biased region" description="Low complexity" evidence="1">
    <location>
        <begin position="302"/>
        <end position="311"/>
    </location>
</feature>
<evidence type="ECO:0000313" key="3">
    <source>
        <dbReference type="Proteomes" id="UP000466906"/>
    </source>
</evidence>
<keyword evidence="3" id="KW-1185">Reference proteome</keyword>
<evidence type="ECO:0000313" key="2">
    <source>
        <dbReference type="EMBL" id="BBX29508.1"/>
    </source>
</evidence>
<gene>
    <name evidence="2" type="ORF">MALV_46330</name>
</gene>
<organism evidence="2 3">
    <name type="scientific">Mycolicibacterium alvei</name>
    <dbReference type="NCBI Taxonomy" id="67081"/>
    <lineage>
        <taxon>Bacteria</taxon>
        <taxon>Bacillati</taxon>
        <taxon>Actinomycetota</taxon>
        <taxon>Actinomycetes</taxon>
        <taxon>Mycobacteriales</taxon>
        <taxon>Mycobacteriaceae</taxon>
        <taxon>Mycolicibacterium</taxon>
    </lineage>
</organism>
<reference evidence="2 3" key="1">
    <citation type="journal article" date="2019" name="Emerg. Microbes Infect.">
        <title>Comprehensive subspecies identification of 175 nontuberculous mycobacteria species based on 7547 genomic profiles.</title>
        <authorList>
            <person name="Matsumoto Y."/>
            <person name="Kinjo T."/>
            <person name="Motooka D."/>
            <person name="Nabeya D."/>
            <person name="Jung N."/>
            <person name="Uechi K."/>
            <person name="Horii T."/>
            <person name="Iida T."/>
            <person name="Fujita J."/>
            <person name="Nakamura S."/>
        </authorList>
    </citation>
    <scope>NUCLEOTIDE SEQUENCE [LARGE SCALE GENOMIC DNA]</scope>
    <source>
        <strain evidence="2 3">JCM 12272</strain>
    </source>
</reference>
<dbReference type="RefSeq" id="WP_163668018.1">
    <property type="nucleotide sequence ID" value="NZ_AP022565.1"/>
</dbReference>